<evidence type="ECO:0000256" key="9">
    <source>
        <dbReference type="ARBA" id="ARBA00022958"/>
    </source>
</evidence>
<dbReference type="GO" id="GO:0015937">
    <property type="term" value="P:coenzyme A biosynthetic process"/>
    <property type="evidence" value="ECO:0007669"/>
    <property type="project" value="UniProtKB-KW"/>
</dbReference>
<dbReference type="PANTHER" id="PTHR34265:SF1">
    <property type="entry name" value="TYPE III PANTOTHENATE KINASE"/>
    <property type="match status" value="1"/>
</dbReference>
<dbReference type="SUPFAM" id="SSF53067">
    <property type="entry name" value="Actin-like ATPase domain"/>
    <property type="match status" value="1"/>
</dbReference>
<evidence type="ECO:0000313" key="13">
    <source>
        <dbReference type="EMBL" id="SVE30433.1"/>
    </source>
</evidence>
<evidence type="ECO:0000256" key="12">
    <source>
        <dbReference type="ARBA" id="ARBA00040883"/>
    </source>
</evidence>
<evidence type="ECO:0000256" key="3">
    <source>
        <dbReference type="ARBA" id="ARBA00011738"/>
    </source>
</evidence>
<feature type="non-terminal residue" evidence="13">
    <location>
        <position position="1"/>
    </location>
</feature>
<comment type="subunit">
    <text evidence="3">Homodimer.</text>
</comment>
<dbReference type="EMBL" id="UINC01208065">
    <property type="protein sequence ID" value="SVE30433.1"/>
    <property type="molecule type" value="Genomic_DNA"/>
</dbReference>
<dbReference type="InterPro" id="IPR043129">
    <property type="entry name" value="ATPase_NBD"/>
</dbReference>
<dbReference type="NCBIfam" id="TIGR00671">
    <property type="entry name" value="baf"/>
    <property type="match status" value="1"/>
</dbReference>
<evidence type="ECO:0000256" key="1">
    <source>
        <dbReference type="ARBA" id="ARBA00001958"/>
    </source>
</evidence>
<protein>
    <recommendedName>
        <fullName evidence="12">Type III pantothenate kinase</fullName>
    </recommendedName>
</protein>
<evidence type="ECO:0000256" key="6">
    <source>
        <dbReference type="ARBA" id="ARBA00022741"/>
    </source>
</evidence>
<dbReference type="GO" id="GO:0005737">
    <property type="term" value="C:cytoplasm"/>
    <property type="evidence" value="ECO:0007669"/>
    <property type="project" value="UniProtKB-SubCell"/>
</dbReference>
<sequence>SEIGPDRILHAVAALELYEPPLVIVDLGTACVFDAIDAQGAYVGGAIAPGIGLASNALFDKAAMLRTVKLDTPKTAIGNTTAHALQSGICLGFGALVDGMVAKFKSELGGSVTTIGTGGYIDLVKSAVSCFDVIEEDLNLKGLQILNQRMSGDSRD</sequence>
<keyword evidence="4" id="KW-0963">Cytoplasm</keyword>
<evidence type="ECO:0000256" key="10">
    <source>
        <dbReference type="ARBA" id="ARBA00022993"/>
    </source>
</evidence>
<evidence type="ECO:0000256" key="2">
    <source>
        <dbReference type="ARBA" id="ARBA00004496"/>
    </source>
</evidence>
<evidence type="ECO:0000256" key="11">
    <source>
        <dbReference type="ARBA" id="ARBA00038036"/>
    </source>
</evidence>
<evidence type="ECO:0000256" key="7">
    <source>
        <dbReference type="ARBA" id="ARBA00022777"/>
    </source>
</evidence>
<proteinExistence type="inferred from homology"/>
<dbReference type="PANTHER" id="PTHR34265">
    <property type="entry name" value="TYPE III PANTOTHENATE KINASE"/>
    <property type="match status" value="1"/>
</dbReference>
<name>A0A383CEE7_9ZZZZ</name>
<dbReference type="GO" id="GO:0005524">
    <property type="term" value="F:ATP binding"/>
    <property type="evidence" value="ECO:0007669"/>
    <property type="project" value="UniProtKB-KW"/>
</dbReference>
<accession>A0A383CEE7</accession>
<dbReference type="CDD" id="cd24015">
    <property type="entry name" value="ASKHA_NBD_PanK-III"/>
    <property type="match status" value="1"/>
</dbReference>
<keyword evidence="9" id="KW-0630">Potassium</keyword>
<dbReference type="Gene3D" id="3.30.420.40">
    <property type="match status" value="1"/>
</dbReference>
<dbReference type="GO" id="GO:0004594">
    <property type="term" value="F:pantothenate kinase activity"/>
    <property type="evidence" value="ECO:0007669"/>
    <property type="project" value="InterPro"/>
</dbReference>
<evidence type="ECO:0000256" key="4">
    <source>
        <dbReference type="ARBA" id="ARBA00022490"/>
    </source>
</evidence>
<dbReference type="Pfam" id="PF03309">
    <property type="entry name" value="Pan_kinase"/>
    <property type="match status" value="1"/>
</dbReference>
<dbReference type="AlphaFoldDB" id="A0A383CEE7"/>
<organism evidence="13">
    <name type="scientific">marine metagenome</name>
    <dbReference type="NCBI Taxonomy" id="408172"/>
    <lineage>
        <taxon>unclassified sequences</taxon>
        <taxon>metagenomes</taxon>
        <taxon>ecological metagenomes</taxon>
    </lineage>
</organism>
<keyword evidence="8" id="KW-0067">ATP-binding</keyword>
<keyword evidence="6" id="KW-0547">Nucleotide-binding</keyword>
<keyword evidence="7" id="KW-0418">Kinase</keyword>
<gene>
    <name evidence="13" type="ORF">METZ01_LOCUS483287</name>
</gene>
<evidence type="ECO:0000256" key="5">
    <source>
        <dbReference type="ARBA" id="ARBA00022679"/>
    </source>
</evidence>
<comment type="cofactor">
    <cofactor evidence="1">
        <name>K(+)</name>
        <dbReference type="ChEBI" id="CHEBI:29103"/>
    </cofactor>
</comment>
<dbReference type="InterPro" id="IPR004619">
    <property type="entry name" value="Type_III_PanK"/>
</dbReference>
<evidence type="ECO:0000256" key="8">
    <source>
        <dbReference type="ARBA" id="ARBA00022840"/>
    </source>
</evidence>
<keyword evidence="5" id="KW-0808">Transferase</keyword>
<comment type="similarity">
    <text evidence="11">Belongs to the type III pantothenate kinase family.</text>
</comment>
<comment type="subcellular location">
    <subcellularLocation>
        <location evidence="2">Cytoplasm</location>
    </subcellularLocation>
</comment>
<keyword evidence="10" id="KW-0173">Coenzyme A biosynthesis</keyword>
<reference evidence="13" key="1">
    <citation type="submission" date="2018-05" db="EMBL/GenBank/DDBJ databases">
        <authorList>
            <person name="Lanie J.A."/>
            <person name="Ng W.-L."/>
            <person name="Kazmierczak K.M."/>
            <person name="Andrzejewski T.M."/>
            <person name="Davidsen T.M."/>
            <person name="Wayne K.J."/>
            <person name="Tettelin H."/>
            <person name="Glass J.I."/>
            <person name="Rusch D."/>
            <person name="Podicherti R."/>
            <person name="Tsui H.-C.T."/>
            <person name="Winkler M.E."/>
        </authorList>
    </citation>
    <scope>NUCLEOTIDE SEQUENCE</scope>
</reference>